<sequence>MCGQKYKNSCVFPNIFSKILSKPT</sequence>
<gene>
    <name evidence="1" type="ORF">SAMN05444405_103182</name>
</gene>
<evidence type="ECO:0000313" key="2">
    <source>
        <dbReference type="Proteomes" id="UP000184509"/>
    </source>
</evidence>
<dbReference type="Proteomes" id="UP000184509">
    <property type="component" value="Unassembled WGS sequence"/>
</dbReference>
<accession>A0A1M4WVH7</accession>
<keyword evidence="2" id="KW-1185">Reference proteome</keyword>
<protein>
    <submittedName>
        <fullName evidence="1">Uncharacterized protein</fullName>
    </submittedName>
</protein>
<dbReference type="AlphaFoldDB" id="A0A1M4WVH7"/>
<dbReference type="STRING" id="1297750.SAMN05444405_103182"/>
<organism evidence="1 2">
    <name type="scientific">Bacteroides luti</name>
    <dbReference type="NCBI Taxonomy" id="1297750"/>
    <lineage>
        <taxon>Bacteria</taxon>
        <taxon>Pseudomonadati</taxon>
        <taxon>Bacteroidota</taxon>
        <taxon>Bacteroidia</taxon>
        <taxon>Bacteroidales</taxon>
        <taxon>Bacteroidaceae</taxon>
        <taxon>Bacteroides</taxon>
    </lineage>
</organism>
<proteinExistence type="predicted"/>
<reference evidence="1 2" key="1">
    <citation type="submission" date="2016-11" db="EMBL/GenBank/DDBJ databases">
        <authorList>
            <person name="Jaros S."/>
            <person name="Januszkiewicz K."/>
            <person name="Wedrychowicz H."/>
        </authorList>
    </citation>
    <scope>NUCLEOTIDE SEQUENCE [LARGE SCALE GENOMIC DNA]</scope>
    <source>
        <strain evidence="1 2">DSM 26991</strain>
    </source>
</reference>
<dbReference type="EMBL" id="FQTV01000003">
    <property type="protein sequence ID" value="SHE85205.1"/>
    <property type="molecule type" value="Genomic_DNA"/>
</dbReference>
<name>A0A1M4WVH7_9BACE</name>
<evidence type="ECO:0000313" key="1">
    <source>
        <dbReference type="EMBL" id="SHE85205.1"/>
    </source>
</evidence>